<proteinExistence type="predicted"/>
<keyword evidence="1" id="KW-0677">Repeat</keyword>
<dbReference type="Pfam" id="PF00013">
    <property type="entry name" value="KH_1"/>
    <property type="match status" value="3"/>
</dbReference>
<dbReference type="InterPro" id="IPR004087">
    <property type="entry name" value="KH_dom"/>
</dbReference>
<gene>
    <name evidence="5" type="primary">Khsrp</name>
    <name evidence="5" type="ORF">AK812_SmicGene26541</name>
</gene>
<dbReference type="Proteomes" id="UP000186817">
    <property type="component" value="Unassembled WGS sequence"/>
</dbReference>
<dbReference type="GO" id="GO:0003677">
    <property type="term" value="F:DNA binding"/>
    <property type="evidence" value="ECO:0007669"/>
    <property type="project" value="InterPro"/>
</dbReference>
<evidence type="ECO:0000256" key="2">
    <source>
        <dbReference type="PROSITE-ProRule" id="PRU00117"/>
    </source>
</evidence>
<dbReference type="InterPro" id="IPR004088">
    <property type="entry name" value="KH_dom_type_1"/>
</dbReference>
<keyword evidence="6" id="KW-1185">Reference proteome</keyword>
<dbReference type="SUPFAM" id="SSF56349">
    <property type="entry name" value="DNA breaking-rejoining enzymes"/>
    <property type="match status" value="1"/>
</dbReference>
<evidence type="ECO:0000313" key="6">
    <source>
        <dbReference type="Proteomes" id="UP000186817"/>
    </source>
</evidence>
<evidence type="ECO:0000313" key="5">
    <source>
        <dbReference type="EMBL" id="OLP91719.1"/>
    </source>
</evidence>
<dbReference type="SUPFAM" id="SSF54791">
    <property type="entry name" value="Eukaryotic type KH-domain (KH-domain type I)"/>
    <property type="match status" value="3"/>
</dbReference>
<dbReference type="EMBL" id="LSRX01000652">
    <property type="protein sequence ID" value="OLP91719.1"/>
    <property type="molecule type" value="Genomic_DNA"/>
</dbReference>
<dbReference type="InterPro" id="IPR011010">
    <property type="entry name" value="DNA_brk_join_enz"/>
</dbReference>
<feature type="domain" description="K Homology" evidence="4">
    <location>
        <begin position="1679"/>
        <end position="1749"/>
    </location>
</feature>
<feature type="compositionally biased region" description="Basic and acidic residues" evidence="3">
    <location>
        <begin position="1673"/>
        <end position="1683"/>
    </location>
</feature>
<dbReference type="GO" id="GO:0003723">
    <property type="term" value="F:RNA binding"/>
    <property type="evidence" value="ECO:0007669"/>
    <property type="project" value="UniProtKB-UniRule"/>
</dbReference>
<accession>A0A1Q9D9B7</accession>
<feature type="domain" description="K Homology" evidence="4">
    <location>
        <begin position="1756"/>
        <end position="1826"/>
    </location>
</feature>
<dbReference type="SMART" id="SM00322">
    <property type="entry name" value="KH"/>
    <property type="match status" value="3"/>
</dbReference>
<name>A0A1Q9D9B7_SYMMI</name>
<dbReference type="Gene3D" id="3.30.1370.10">
    <property type="entry name" value="K Homology domain, type 1"/>
    <property type="match status" value="3"/>
</dbReference>
<dbReference type="CDD" id="cd00105">
    <property type="entry name" value="KH-I"/>
    <property type="match status" value="3"/>
</dbReference>
<dbReference type="InterPro" id="IPR036612">
    <property type="entry name" value="KH_dom_type_1_sf"/>
</dbReference>
<feature type="region of interest" description="Disordered" evidence="3">
    <location>
        <begin position="1655"/>
        <end position="1683"/>
    </location>
</feature>
<dbReference type="PROSITE" id="PS50084">
    <property type="entry name" value="KH_TYPE_1"/>
    <property type="match status" value="3"/>
</dbReference>
<reference evidence="5 6" key="1">
    <citation type="submission" date="2016-02" db="EMBL/GenBank/DDBJ databases">
        <title>Genome analysis of coral dinoflagellate symbionts highlights evolutionary adaptations to a symbiotic lifestyle.</title>
        <authorList>
            <person name="Aranda M."/>
            <person name="Li Y."/>
            <person name="Liew Y.J."/>
            <person name="Baumgarten S."/>
            <person name="Simakov O."/>
            <person name="Wilson M."/>
            <person name="Piel J."/>
            <person name="Ashoor H."/>
            <person name="Bougouffa S."/>
            <person name="Bajic V.B."/>
            <person name="Ryu T."/>
            <person name="Ravasi T."/>
            <person name="Bayer T."/>
            <person name="Micklem G."/>
            <person name="Kim H."/>
            <person name="Bhak J."/>
            <person name="Lajeunesse T.C."/>
            <person name="Voolstra C.R."/>
        </authorList>
    </citation>
    <scope>NUCLEOTIDE SEQUENCE [LARGE SCALE GENOMIC DNA]</scope>
    <source>
        <strain evidence="5 6">CCMP2467</strain>
    </source>
</reference>
<keyword evidence="2" id="KW-0694">RNA-binding</keyword>
<protein>
    <submittedName>
        <fullName evidence="5">Far upstream element-binding protein 2</fullName>
    </submittedName>
</protein>
<comment type="caution">
    <text evidence="5">The sequence shown here is derived from an EMBL/GenBank/DDBJ whole genome shotgun (WGS) entry which is preliminary data.</text>
</comment>
<sequence length="2071" mass="225727">MPRILLRSGGAFSSFLRSSFADGAATAPTCLIWPMPMPHPQVFRAPSGRSGWKLKALSLAVAFLSWLYLGKPTGCPAEARAGVPLNRHQKRCVKRLEAAMFGTHFPFEISSADLGRHAAKVESQSDVLHALGRAADSLCRAGGYLGAPASLTSDQAARQSSLLGEGGFHPPSFSQVVGHLDGPTPTTARPIVADRIKLPGPPRFSPEPFMDEATVDRYVRPLAYAKQPCDCPSPPRVKVLARVPEKLKLYRALADTGRLQPARFPKGREHLGAGLFVVGKDQDRDRLILDARPANGLELGTSVWTKSLASAVAVSNLVLEQDRCLLFSGADLRECFYQFRVGEDRLRRNMIADKLTLEQATFVFRRDMSQHLEPDGFLRVAFASLAMGDCGACEYTQCAHLGVCVKGGVLLPGELLVHGAAPPRGLCSIGLVIDDLICLDRVLTTDLEAHLNGFSKSVGRERLEAAIRAYQAAPLEVSEKKVFREQVQASFWGVTVCGMSGWLKPNAHRLWSLVLVTLRTVELGLATQHLLESLAGCWISIFVLRRRLLASMSLVFQAAAAGESNAVVRLSPELRAELAGFALLGQLCAVNLRAQVDPSVTATDASSSHQAAARAPLPQPVANEAYRHSVQKGAWTRLLTPQSAWLRSHDLLEAHRELPGDDEVYRASPLYCALAACPRYSELWSREYKSRVHINVAELDAFLREERRSGARRPCTRLLFGIDSQVTIGCVAKGRSASPRLNQLLEKSIPDVLGFQSYAAPLYFPSHLNPADDPTRGSAVRGPAMETPGWWLRLLQGDPSELDRVMQESGYGPGEHDFDQDLLFRLGGAHSSVLQSANSRRAEARKAPDRDPTLRRLNLERVVSGAPRPQIPGLSRSLDPATSELLAEFPLRLFVHCGSLPDLERPGALEVFSERGRGARELVACGCPWVLCFRSGCSDERDLDTPQLRAKLLRLLRDKAFLGFCSSPYGASLSRACIPRVRSPAEPTGLKHLAPGSFCKVARDNLRAEWIRQLTDVCLELDLSFWVDCPDSSWWWRLPGWSDASAPSAASTWRVDLCRFGAAWARLLCSCSGHRRLIGFSIAHRQAWTSVAKDKPRGFFAALALAFSSRCGWCADRPLCPAACAKLPNCCRIGEASVSGPRAPRPRDPRVDLENRPLYSSTSHHLGLRAWTSFLAWCALSLTFDPVESFVSCPALLAMVLRSFGRHLYLSGGSLQTCRYAILAAQRLTWSIRGHLGPAWELATRWERLQPVQHRTPIPEAVVQALVVLAWAKGYRRWAGVTLLAFYGLARIGEVLKCERSHLLLPSDHLSELQVVFLKLERAKSSSRGGALVQHLRVDDDLAVQLIAAVYSPFQVGDRLYPFGPATYRARWNFLLAAFGLSNHSLLTPGGLRGGGAVWAYHRGASVADIQWRMRLQHQQTLGFYLQEVAALNSILDAGETLNSPPWHGTKFANAPRAFSFTAGTDTGLLIPYPTVSLAAQMAGAMASRGSNCSIQVTVEQQWVGWLLGKGGAAVRDLEASTGAKISFNQESKDHGFSTINMSGAPGQILAAYDSMTESLKRAGGVLGELPHWITSMQPGRKAPLPVLPRGGGGCAGGCGGCGGGSAPDLSQAMVVIARAFVEESGPDGLRRVLPLLQDLLASRPDLMATLTRISQSSGGSAKGGKGRAAATARERSRSPHRAEVKVEQHLVGWLVGGKGRTVQQIEEETGASIHIDQSTKDAGYSVVHVSGNLSAVQHAEKRIQGSLAIFNKEPGSDNIEMQVEQRLVGWILGKSGTVLREIESQSGAWVAIDQATKELGFSTVRISGDPLECQAAKQLIEVKIKEAVHAGPPKDLPPRPCRKRCMLDPRRIFLRWHPEDWRKDCRLSAGLQTWKSFDSPNALLAWVIDLSPLESHTCRNLAEATKSLETSHTALCGLECGRSSLDAQFFVLRDPPSDIQHGGSCQSSCAWFERLGMAHTVNATQELVNAGKHALFHILDDASIFAAKSARARELEASVQTWKAREQAVRTQRSFVLDVSLSLAREGWQKLAGCIAAAGQHGLKHAIAQAVDTGPVADSLSSWQKFRRAV</sequence>
<feature type="domain" description="K Homology" evidence="4">
    <location>
        <begin position="1491"/>
        <end position="1561"/>
    </location>
</feature>
<organism evidence="5 6">
    <name type="scientific">Symbiodinium microadriaticum</name>
    <name type="common">Dinoflagellate</name>
    <name type="synonym">Zooxanthella microadriatica</name>
    <dbReference type="NCBI Taxonomy" id="2951"/>
    <lineage>
        <taxon>Eukaryota</taxon>
        <taxon>Sar</taxon>
        <taxon>Alveolata</taxon>
        <taxon>Dinophyceae</taxon>
        <taxon>Suessiales</taxon>
        <taxon>Symbiodiniaceae</taxon>
        <taxon>Symbiodinium</taxon>
    </lineage>
</organism>
<evidence type="ECO:0000256" key="3">
    <source>
        <dbReference type="SAM" id="MobiDB-lite"/>
    </source>
</evidence>
<dbReference type="OrthoDB" id="439549at2759"/>
<dbReference type="PANTHER" id="PTHR10288">
    <property type="entry name" value="KH DOMAIN CONTAINING RNA BINDING PROTEIN"/>
    <property type="match status" value="1"/>
</dbReference>
<evidence type="ECO:0000259" key="4">
    <source>
        <dbReference type="SMART" id="SM00322"/>
    </source>
</evidence>
<evidence type="ECO:0000256" key="1">
    <source>
        <dbReference type="ARBA" id="ARBA00022737"/>
    </source>
</evidence>